<feature type="domain" description="THIF-type NAD/FAD binding fold" evidence="1">
    <location>
        <begin position="21"/>
        <end position="208"/>
    </location>
</feature>
<dbReference type="InterPro" id="IPR035985">
    <property type="entry name" value="Ubiquitin-activating_enz"/>
</dbReference>
<dbReference type="Proteomes" id="UP000808349">
    <property type="component" value="Unassembled WGS sequence"/>
</dbReference>
<dbReference type="PANTHER" id="PTHR43267:SF1">
    <property type="entry name" value="TRNA THREONYLCARBAMOYLADENOSINE DEHYDRATASE"/>
    <property type="match status" value="1"/>
</dbReference>
<dbReference type="Pfam" id="PF00899">
    <property type="entry name" value="ThiF"/>
    <property type="match status" value="1"/>
</dbReference>
<accession>A0A9D7S7X6</accession>
<reference evidence="2 3" key="1">
    <citation type="submission" date="2020-10" db="EMBL/GenBank/DDBJ databases">
        <title>Connecting structure to function with the recovery of over 1000 high-quality activated sludge metagenome-assembled genomes encoding full-length rRNA genes using long-read sequencing.</title>
        <authorList>
            <person name="Singleton C.M."/>
            <person name="Petriglieri F."/>
            <person name="Kristensen J.M."/>
            <person name="Kirkegaard R.H."/>
            <person name="Michaelsen T.Y."/>
            <person name="Andersen M.H."/>
            <person name="Karst S.M."/>
            <person name="Dueholm M.S."/>
            <person name="Nielsen P.H."/>
            <person name="Albertsen M."/>
        </authorList>
    </citation>
    <scope>NUCLEOTIDE SEQUENCE [LARGE SCALE GENOMIC DNA]</scope>
    <source>
        <strain evidence="2">Ribe_18-Q3-R11-54_BAT3C.373</strain>
    </source>
</reference>
<dbReference type="GO" id="GO:0016779">
    <property type="term" value="F:nucleotidyltransferase activity"/>
    <property type="evidence" value="ECO:0007669"/>
    <property type="project" value="UniProtKB-KW"/>
</dbReference>
<comment type="caution">
    <text evidence="2">The sequence shown here is derived from an EMBL/GenBank/DDBJ whole genome shotgun (WGS) entry which is preliminary data.</text>
</comment>
<keyword evidence="2" id="KW-0548">Nucleotidyltransferase</keyword>
<dbReference type="EMBL" id="JADKFW010000004">
    <property type="protein sequence ID" value="MBK9716810.1"/>
    <property type="molecule type" value="Genomic_DNA"/>
</dbReference>
<dbReference type="Gene3D" id="3.40.50.720">
    <property type="entry name" value="NAD(P)-binding Rossmann-like Domain"/>
    <property type="match status" value="1"/>
</dbReference>
<dbReference type="InterPro" id="IPR045886">
    <property type="entry name" value="ThiF/MoeB/HesA"/>
</dbReference>
<dbReference type="GO" id="GO:0061504">
    <property type="term" value="P:cyclic threonylcarbamoyladenosine biosynthetic process"/>
    <property type="evidence" value="ECO:0007669"/>
    <property type="project" value="TreeGrafter"/>
</dbReference>
<sequence>MKKIENYSRINGAVNVELLQHTHIIGVGAGGAYCLFESLARSAVGKLTVLDFDTVDDVNLTRQGYELHQIGKRKVDALGEHLKNVNGGLQYTGITKNFLDMDDKELDEIFGKGDLFLFLTDSFNAQAFGNKLALRYGKPAIWAGFYEKSQAAEIVFTIPGVTPACFRCAVSPRYEVQQESETEIVISSGCNTIFHSQVLDAYVGMLMMAILHNDVSGYEFSNWFGNQWERNLLQLKIHPSYGIEMGSLFQRTFAATEGRTITFNSVFQKIEVECPPKYEPCPDCGGSGDLRNCKHKS</sequence>
<dbReference type="SUPFAM" id="SSF69572">
    <property type="entry name" value="Activating enzymes of the ubiquitin-like proteins"/>
    <property type="match status" value="1"/>
</dbReference>
<evidence type="ECO:0000313" key="2">
    <source>
        <dbReference type="EMBL" id="MBK9716810.1"/>
    </source>
</evidence>
<evidence type="ECO:0000313" key="3">
    <source>
        <dbReference type="Proteomes" id="UP000808349"/>
    </source>
</evidence>
<organism evidence="2 3">
    <name type="scientific">Candidatus Defluviibacterium haderslevense</name>
    <dbReference type="NCBI Taxonomy" id="2981993"/>
    <lineage>
        <taxon>Bacteria</taxon>
        <taxon>Pseudomonadati</taxon>
        <taxon>Bacteroidota</taxon>
        <taxon>Saprospiria</taxon>
        <taxon>Saprospirales</taxon>
        <taxon>Saprospiraceae</taxon>
        <taxon>Candidatus Defluviibacterium</taxon>
    </lineage>
</organism>
<dbReference type="PANTHER" id="PTHR43267">
    <property type="entry name" value="TRNA THREONYLCARBAMOYLADENOSINE DEHYDRATASE"/>
    <property type="match status" value="1"/>
</dbReference>
<gene>
    <name evidence="2" type="ORF">IPO85_04720</name>
</gene>
<dbReference type="GO" id="GO:0008641">
    <property type="term" value="F:ubiquitin-like modifier activating enzyme activity"/>
    <property type="evidence" value="ECO:0007669"/>
    <property type="project" value="InterPro"/>
</dbReference>
<protein>
    <submittedName>
        <fullName evidence="2">ThiF family adenylyltransferase</fullName>
    </submittedName>
</protein>
<proteinExistence type="predicted"/>
<dbReference type="CDD" id="cd01483">
    <property type="entry name" value="E1_enzyme_family"/>
    <property type="match status" value="1"/>
</dbReference>
<name>A0A9D7S7X6_9BACT</name>
<dbReference type="InterPro" id="IPR000594">
    <property type="entry name" value="ThiF_NAD_FAD-bd"/>
</dbReference>
<dbReference type="GO" id="GO:0061503">
    <property type="term" value="F:tRNA threonylcarbamoyladenosine dehydratase"/>
    <property type="evidence" value="ECO:0007669"/>
    <property type="project" value="TreeGrafter"/>
</dbReference>
<keyword evidence="2" id="KW-0808">Transferase</keyword>
<evidence type="ECO:0000259" key="1">
    <source>
        <dbReference type="Pfam" id="PF00899"/>
    </source>
</evidence>
<dbReference type="AlphaFoldDB" id="A0A9D7S7X6"/>